<comment type="pathway">
    <text evidence="2">Carbohydrate biosynthesis; gluconeogenesis.</text>
</comment>
<dbReference type="FunFam" id="3.30.1330.90:FF:000001">
    <property type="entry name" value="L-serine ammonia-lyase 1"/>
    <property type="match status" value="1"/>
</dbReference>
<evidence type="ECO:0000256" key="8">
    <source>
        <dbReference type="ARBA" id="ARBA00023014"/>
    </source>
</evidence>
<dbReference type="InterPro" id="IPR005130">
    <property type="entry name" value="Ser_deHydtase-like_asu"/>
</dbReference>
<evidence type="ECO:0000256" key="7">
    <source>
        <dbReference type="ARBA" id="ARBA00023004"/>
    </source>
</evidence>
<dbReference type="InterPro" id="IPR005131">
    <property type="entry name" value="Ser_deHydtase_bsu"/>
</dbReference>
<evidence type="ECO:0000259" key="12">
    <source>
        <dbReference type="Pfam" id="PF03313"/>
    </source>
</evidence>
<evidence type="ECO:0000256" key="2">
    <source>
        <dbReference type="ARBA" id="ARBA00004742"/>
    </source>
</evidence>
<name>A0A1M7G391_9FLAO</name>
<dbReference type="GO" id="GO:0046872">
    <property type="term" value="F:metal ion binding"/>
    <property type="evidence" value="ECO:0007669"/>
    <property type="project" value="UniProtKB-KW"/>
</dbReference>
<dbReference type="STRING" id="29534.SAMN05444366_2375"/>
<proteinExistence type="inferred from homology"/>
<comment type="similarity">
    <text evidence="3 11">Belongs to the iron-sulfur dependent L-serine dehydratase family.</text>
</comment>
<dbReference type="AlphaFoldDB" id="A0A1M7G391"/>
<comment type="cofactor">
    <cofactor evidence="1 11">
        <name>[4Fe-4S] cluster</name>
        <dbReference type="ChEBI" id="CHEBI:49883"/>
    </cofactor>
</comment>
<dbReference type="SUPFAM" id="SSF143548">
    <property type="entry name" value="Serine metabolism enzymes domain"/>
    <property type="match status" value="1"/>
</dbReference>
<keyword evidence="9 11" id="KW-0456">Lyase</keyword>
<reference evidence="15" key="1">
    <citation type="submission" date="2016-11" db="EMBL/GenBank/DDBJ databases">
        <authorList>
            <person name="Varghese N."/>
            <person name="Submissions S."/>
        </authorList>
    </citation>
    <scope>NUCLEOTIDE SEQUENCE [LARGE SCALE GENOMIC DNA]</scope>
    <source>
        <strain evidence="15">DSM 1811</strain>
    </source>
</reference>
<comment type="catalytic activity">
    <reaction evidence="10 11">
        <text>L-serine = pyruvate + NH4(+)</text>
        <dbReference type="Rhea" id="RHEA:19169"/>
        <dbReference type="ChEBI" id="CHEBI:15361"/>
        <dbReference type="ChEBI" id="CHEBI:28938"/>
        <dbReference type="ChEBI" id="CHEBI:33384"/>
        <dbReference type="EC" id="4.3.1.17"/>
    </reaction>
</comment>
<feature type="domain" description="Serine dehydratase beta chain" evidence="13">
    <location>
        <begin position="6"/>
        <end position="157"/>
    </location>
</feature>
<dbReference type="EC" id="4.3.1.17" evidence="11"/>
<evidence type="ECO:0000256" key="4">
    <source>
        <dbReference type="ARBA" id="ARBA00022432"/>
    </source>
</evidence>
<keyword evidence="7 11" id="KW-0408">Iron</keyword>
<organism evidence="14 15">
    <name type="scientific">Flavobacterium saccharophilum</name>
    <dbReference type="NCBI Taxonomy" id="29534"/>
    <lineage>
        <taxon>Bacteria</taxon>
        <taxon>Pseudomonadati</taxon>
        <taxon>Bacteroidota</taxon>
        <taxon>Flavobacteriia</taxon>
        <taxon>Flavobacteriales</taxon>
        <taxon>Flavobacteriaceae</taxon>
        <taxon>Flavobacterium</taxon>
    </lineage>
</organism>
<evidence type="ECO:0000313" key="14">
    <source>
        <dbReference type="EMBL" id="SHM10844.1"/>
    </source>
</evidence>
<dbReference type="NCBIfam" id="TIGR00720">
    <property type="entry name" value="sda_mono"/>
    <property type="match status" value="1"/>
</dbReference>
<sequence>MEECISVFDMLKIGVGPSSSHTLGPWRAAERFLEELKNESILEQVTRVKVDLYGSLSLTGKGHATDLAVMLGLSGQDPEYIPVDNIAGIIKTIETKNEIILGNQITIPFYFLQDIVFNKDFLPFHANGLKFTAYKADDSEYESTFYSIGGGFVVKEERTNAKIKEEIKCAFPFPIQNAVELLNYTVSENKSISEIVYENEKSMRPEEEIHSELMRIWNTMLECMYIGCHTGGILPGGLHVRRRAFDMHQNLIGLANYDNPQSWLEEIRKTEVKFRQILKWVSCFALAVNEVNASLGRVVTAPTNGSAGVIPAVLMYYLVIENHNAGEKEIKQFLMVAGEIGSIFKKGSTISAAMGGCQAEIGVSSSMAAAALCELMGGSPAQVLMAAEIAMEHHLGLTCDPIGGLVQIPCIERNTMGAIKAINAAELALETDSKNAKVPLDKVINTMWQTAKDMNSKYKETSEGGLAIAVNMADC</sequence>
<dbReference type="Pfam" id="PF03313">
    <property type="entry name" value="SDH_alpha"/>
    <property type="match status" value="1"/>
</dbReference>
<dbReference type="Pfam" id="PF03315">
    <property type="entry name" value="SDH_beta"/>
    <property type="match status" value="1"/>
</dbReference>
<dbReference type="Proteomes" id="UP000184121">
    <property type="component" value="Unassembled WGS sequence"/>
</dbReference>
<dbReference type="OrthoDB" id="9805537at2"/>
<dbReference type="PANTHER" id="PTHR30182">
    <property type="entry name" value="L-SERINE DEHYDRATASE"/>
    <property type="match status" value="1"/>
</dbReference>
<evidence type="ECO:0000256" key="5">
    <source>
        <dbReference type="ARBA" id="ARBA00022485"/>
    </source>
</evidence>
<dbReference type="GO" id="GO:0051539">
    <property type="term" value="F:4 iron, 4 sulfur cluster binding"/>
    <property type="evidence" value="ECO:0007669"/>
    <property type="project" value="UniProtKB-UniRule"/>
</dbReference>
<feature type="domain" description="Serine dehydratase-like alpha subunit" evidence="12">
    <location>
        <begin position="188"/>
        <end position="467"/>
    </location>
</feature>
<evidence type="ECO:0000256" key="10">
    <source>
        <dbReference type="ARBA" id="ARBA00049406"/>
    </source>
</evidence>
<dbReference type="InterPro" id="IPR004644">
    <property type="entry name" value="Fe-S_L-Ser_mono"/>
</dbReference>
<keyword evidence="5 11" id="KW-0004">4Fe-4S</keyword>
<evidence type="ECO:0000259" key="13">
    <source>
        <dbReference type="Pfam" id="PF03315"/>
    </source>
</evidence>
<dbReference type="GO" id="GO:0006094">
    <property type="term" value="P:gluconeogenesis"/>
    <property type="evidence" value="ECO:0007669"/>
    <property type="project" value="UniProtKB-KW"/>
</dbReference>
<dbReference type="GO" id="GO:0003941">
    <property type="term" value="F:L-serine ammonia-lyase activity"/>
    <property type="evidence" value="ECO:0007669"/>
    <property type="project" value="UniProtKB-UniRule"/>
</dbReference>
<dbReference type="InterPro" id="IPR029009">
    <property type="entry name" value="ASB_dom_sf"/>
</dbReference>
<keyword evidence="8 11" id="KW-0411">Iron-sulfur</keyword>
<accession>A0A1M7G391</accession>
<dbReference type="Gene3D" id="3.30.1330.90">
    <property type="entry name" value="D-3-phosphoglycerate dehydrogenase, domain 3"/>
    <property type="match status" value="1"/>
</dbReference>
<dbReference type="InterPro" id="IPR051318">
    <property type="entry name" value="Fe-S_L-Ser"/>
</dbReference>
<gene>
    <name evidence="14" type="ORF">SAMN05444366_2375</name>
</gene>
<evidence type="ECO:0000313" key="15">
    <source>
        <dbReference type="Proteomes" id="UP000184121"/>
    </source>
</evidence>
<keyword evidence="4 11" id="KW-0312">Gluconeogenesis</keyword>
<dbReference type="RefSeq" id="WP_072972634.1">
    <property type="nucleotide sequence ID" value="NZ_FRBY01000003.1"/>
</dbReference>
<protein>
    <recommendedName>
        <fullName evidence="11">L-serine dehydratase</fullName>
        <ecNumber evidence="11">4.3.1.17</ecNumber>
    </recommendedName>
</protein>
<keyword evidence="6 11" id="KW-0479">Metal-binding</keyword>
<evidence type="ECO:0000256" key="3">
    <source>
        <dbReference type="ARBA" id="ARBA00008636"/>
    </source>
</evidence>
<keyword evidence="15" id="KW-1185">Reference proteome</keyword>
<evidence type="ECO:0000256" key="6">
    <source>
        <dbReference type="ARBA" id="ARBA00022723"/>
    </source>
</evidence>
<dbReference type="PANTHER" id="PTHR30182:SF1">
    <property type="entry name" value="L-SERINE DEHYDRATASE 1"/>
    <property type="match status" value="1"/>
</dbReference>
<evidence type="ECO:0000256" key="1">
    <source>
        <dbReference type="ARBA" id="ARBA00001966"/>
    </source>
</evidence>
<evidence type="ECO:0000256" key="11">
    <source>
        <dbReference type="RuleBase" id="RU366059"/>
    </source>
</evidence>
<dbReference type="EMBL" id="FRBY01000003">
    <property type="protein sequence ID" value="SHM10844.1"/>
    <property type="molecule type" value="Genomic_DNA"/>
</dbReference>
<evidence type="ECO:0000256" key="9">
    <source>
        <dbReference type="ARBA" id="ARBA00023239"/>
    </source>
</evidence>